<evidence type="ECO:0000313" key="3">
    <source>
        <dbReference type="EMBL" id="KAE9017415.1"/>
    </source>
</evidence>
<reference evidence="6 8" key="1">
    <citation type="submission" date="2018-09" db="EMBL/GenBank/DDBJ databases">
        <title>Genomic investigation of the strawberry pathogen Phytophthora fragariae indicates pathogenicity is determined by transcriptional variation in three key races.</title>
        <authorList>
            <person name="Adams T.M."/>
            <person name="Armitage A.D."/>
            <person name="Sobczyk M.K."/>
            <person name="Bates H.J."/>
            <person name="Dunwell J.M."/>
            <person name="Nellist C.F."/>
            <person name="Harrison R.J."/>
        </authorList>
    </citation>
    <scope>NUCLEOTIDE SEQUENCE [LARGE SCALE GENOMIC DNA]</scope>
    <source>
        <strain evidence="4 6">SCRP249</strain>
        <strain evidence="3 8">SCRP324</strain>
        <strain evidence="5 7">SCRP333</strain>
    </source>
</reference>
<evidence type="ECO:0000256" key="1">
    <source>
        <dbReference type="SAM" id="MobiDB-lite"/>
    </source>
</evidence>
<dbReference type="PANTHER" id="PTHR11106:SF27">
    <property type="entry name" value="MACRO DOMAIN-CONTAINING PROTEIN"/>
    <property type="match status" value="1"/>
</dbReference>
<dbReference type="EMBL" id="QXFU01000883">
    <property type="protein sequence ID" value="KAE9017415.1"/>
    <property type="molecule type" value="Genomic_DNA"/>
</dbReference>
<dbReference type="PANTHER" id="PTHR11106">
    <property type="entry name" value="GANGLIOSIDE INDUCED DIFFERENTIATION ASSOCIATED PROTEIN 2-RELATED"/>
    <property type="match status" value="1"/>
</dbReference>
<dbReference type="Proteomes" id="UP000434957">
    <property type="component" value="Unassembled WGS sequence"/>
</dbReference>
<evidence type="ECO:0000259" key="2">
    <source>
        <dbReference type="PROSITE" id="PS51154"/>
    </source>
</evidence>
<dbReference type="OrthoDB" id="6077599at2759"/>
<dbReference type="Gene3D" id="3.40.220.10">
    <property type="entry name" value="Leucine Aminopeptidase, subunit E, domain 1"/>
    <property type="match status" value="1"/>
</dbReference>
<dbReference type="InterPro" id="IPR043472">
    <property type="entry name" value="Macro_dom-like"/>
</dbReference>
<evidence type="ECO:0000313" key="5">
    <source>
        <dbReference type="EMBL" id="KAE9326288.1"/>
    </source>
</evidence>
<protein>
    <recommendedName>
        <fullName evidence="2">Macro domain-containing protein</fullName>
    </recommendedName>
</protein>
<keyword evidence="7" id="KW-1185">Reference proteome</keyword>
<evidence type="ECO:0000313" key="8">
    <source>
        <dbReference type="Proteomes" id="UP000435112"/>
    </source>
</evidence>
<dbReference type="EMBL" id="QXFV01000860">
    <property type="protein sequence ID" value="KAE9023379.1"/>
    <property type="molecule type" value="Genomic_DNA"/>
</dbReference>
<dbReference type="SMART" id="SM00506">
    <property type="entry name" value="A1pp"/>
    <property type="match status" value="1"/>
</dbReference>
<dbReference type="Pfam" id="PF01661">
    <property type="entry name" value="Macro"/>
    <property type="match status" value="1"/>
</dbReference>
<evidence type="ECO:0000313" key="4">
    <source>
        <dbReference type="EMBL" id="KAE9023379.1"/>
    </source>
</evidence>
<gene>
    <name evidence="4" type="ORF">PR001_g12923</name>
    <name evidence="3" type="ORF">PR002_g13400</name>
    <name evidence="5" type="ORF">PR003_g16268</name>
</gene>
<feature type="compositionally biased region" description="Polar residues" evidence="1">
    <location>
        <begin position="1"/>
        <end position="11"/>
    </location>
</feature>
<organism evidence="3 8">
    <name type="scientific">Phytophthora rubi</name>
    <dbReference type="NCBI Taxonomy" id="129364"/>
    <lineage>
        <taxon>Eukaryota</taxon>
        <taxon>Sar</taxon>
        <taxon>Stramenopiles</taxon>
        <taxon>Oomycota</taxon>
        <taxon>Peronosporomycetes</taxon>
        <taxon>Peronosporales</taxon>
        <taxon>Peronosporaceae</taxon>
        <taxon>Phytophthora</taxon>
    </lineage>
</organism>
<evidence type="ECO:0000313" key="7">
    <source>
        <dbReference type="Proteomes" id="UP000434957"/>
    </source>
</evidence>
<evidence type="ECO:0000313" key="6">
    <source>
        <dbReference type="Proteomes" id="UP000429607"/>
    </source>
</evidence>
<accession>A0A6A3LGI3</accession>
<dbReference type="SUPFAM" id="SSF52949">
    <property type="entry name" value="Macro domain-like"/>
    <property type="match status" value="1"/>
</dbReference>
<feature type="compositionally biased region" description="Acidic residues" evidence="1">
    <location>
        <begin position="154"/>
        <end position="163"/>
    </location>
</feature>
<proteinExistence type="predicted"/>
<dbReference type="Proteomes" id="UP000435112">
    <property type="component" value="Unassembled WGS sequence"/>
</dbReference>
<name>A0A6A3LGI3_9STRA</name>
<comment type="caution">
    <text evidence="3">The sequence shown here is derived from an EMBL/GenBank/DDBJ whole genome shotgun (WGS) entry which is preliminary data.</text>
</comment>
<feature type="compositionally biased region" description="Polar residues" evidence="1">
    <location>
        <begin position="21"/>
        <end position="33"/>
    </location>
</feature>
<dbReference type="AlphaFoldDB" id="A0A6A3LGI3"/>
<dbReference type="PROSITE" id="PS51154">
    <property type="entry name" value="MACRO"/>
    <property type="match status" value="1"/>
</dbReference>
<feature type="domain" description="Macro" evidence="2">
    <location>
        <begin position="228"/>
        <end position="414"/>
    </location>
</feature>
<dbReference type="InterPro" id="IPR002589">
    <property type="entry name" value="Macro_dom"/>
</dbReference>
<feature type="region of interest" description="Disordered" evidence="1">
    <location>
        <begin position="1"/>
        <end position="33"/>
    </location>
</feature>
<feature type="region of interest" description="Disordered" evidence="1">
    <location>
        <begin position="154"/>
        <end position="179"/>
    </location>
</feature>
<feature type="region of interest" description="Disordered" evidence="1">
    <location>
        <begin position="110"/>
        <end position="135"/>
    </location>
</feature>
<dbReference type="EMBL" id="QXFT01001179">
    <property type="protein sequence ID" value="KAE9326288.1"/>
    <property type="molecule type" value="Genomic_DNA"/>
</dbReference>
<dbReference type="Proteomes" id="UP000429607">
    <property type="component" value="Unassembled WGS sequence"/>
</dbReference>
<sequence length="431" mass="47077">MASPTDENVQLNHAPPAPTDGVTTKRQRLQTNEAPPTAIGRVLDVEMLLRGLLTLLDLASLASFLEVVAADESWRGILTNEELWGEMLRTHFGGGLPAVEQFNDGRIVEEEEDDDEEEEGEDLPMDQEEEEEEEPDLIELLEGEMDVEDADSDVENEDDEEDVVIVLPPPPLPRPRAGRSARRVAAVAAEAEAEAAREGSQGLSVNWIEGVPSQKVLDLACADLKDFLRSAEQLVQFNARLQIIRGDIGEIERVGEQRIDGLAFPTAPGLRNPHTGAAAVIHNRAGQGMTAHVRTWNGYLGLGDAHVTPGFDAGVDKLIHCVGPTGLTRDCLKELQRTYRSVLRCIQHENLSCVAMASISTGNNGLPVDSASWFALCAIQRYMRSTPNWTATIGIVCFEADAYAAFSKSKSKLLAQFNADCVRANPPLRLR</sequence>